<dbReference type="EMBL" id="HBHJ01028121">
    <property type="protein sequence ID" value="CAD9707614.1"/>
    <property type="molecule type" value="Transcribed_RNA"/>
</dbReference>
<feature type="compositionally biased region" description="Gly residues" evidence="2">
    <location>
        <begin position="72"/>
        <end position="89"/>
    </location>
</feature>
<sequence length="250" mass="27323">VRCRTHRTGQTAMPAWGDEKEDEAKPSRSDEAEDKGERRRRPRRLVDEEAGEKGAGDKNSEERSGASAAGKQGWGSPGRNGGGRGGGGASAAAPAKEDPEDDVPRGRRKNLRDMEDEATEILMIPDLDDEENDAEDITTQVAAAPRNLARRVQSLQQLDHDIKYTVPSGAGIDLSILTSSLVPPTMVREDDVLWEFDSLLQEVTHEFNAEVEKRAEDEAAGLVEKQEKKDAGSEVLELGVKKRGMTMMFA</sequence>
<feature type="compositionally biased region" description="Basic and acidic residues" evidence="2">
    <location>
        <begin position="44"/>
        <end position="64"/>
    </location>
</feature>
<evidence type="ECO:0000256" key="1">
    <source>
        <dbReference type="ARBA" id="ARBA00022794"/>
    </source>
</evidence>
<dbReference type="AlphaFoldDB" id="A0A7S2SRC7"/>
<gene>
    <name evidence="3" type="ORF">RMAR1173_LOCUS18605</name>
</gene>
<dbReference type="GO" id="GO:0030991">
    <property type="term" value="C:intraciliary transport particle A"/>
    <property type="evidence" value="ECO:0007669"/>
    <property type="project" value="InterPro"/>
</dbReference>
<proteinExistence type="predicted"/>
<evidence type="ECO:0000313" key="3">
    <source>
        <dbReference type="EMBL" id="CAD9707614.1"/>
    </source>
</evidence>
<dbReference type="Pfam" id="PF15305">
    <property type="entry name" value="IFT43"/>
    <property type="match status" value="1"/>
</dbReference>
<accession>A0A7S2SRC7</accession>
<reference evidence="3" key="1">
    <citation type="submission" date="2021-01" db="EMBL/GenBank/DDBJ databases">
        <authorList>
            <person name="Corre E."/>
            <person name="Pelletier E."/>
            <person name="Niang G."/>
            <person name="Scheremetjew M."/>
            <person name="Finn R."/>
            <person name="Kale V."/>
            <person name="Holt S."/>
            <person name="Cochrane G."/>
            <person name="Meng A."/>
            <person name="Brown T."/>
            <person name="Cohen L."/>
        </authorList>
    </citation>
    <scope>NUCLEOTIDE SEQUENCE</scope>
    <source>
        <strain evidence="3">CCMP1243</strain>
    </source>
</reference>
<feature type="region of interest" description="Disordered" evidence="2">
    <location>
        <begin position="1"/>
        <end position="116"/>
    </location>
</feature>
<feature type="non-terminal residue" evidence="3">
    <location>
        <position position="1"/>
    </location>
</feature>
<protein>
    <recommendedName>
        <fullName evidence="4">Intraflagellar transport protein 43 homolog</fullName>
    </recommendedName>
</protein>
<dbReference type="PANTHER" id="PTHR33724">
    <property type="entry name" value="INTRAFLAGELLAR TRANSPORT PROTEIN 43 HOMOLOG"/>
    <property type="match status" value="1"/>
</dbReference>
<dbReference type="GO" id="GO:0005929">
    <property type="term" value="C:cilium"/>
    <property type="evidence" value="ECO:0007669"/>
    <property type="project" value="TreeGrafter"/>
</dbReference>
<dbReference type="InterPro" id="IPR029302">
    <property type="entry name" value="IFT43"/>
</dbReference>
<keyword evidence="1" id="KW-0970">Cilium biogenesis/degradation</keyword>
<evidence type="ECO:0000256" key="2">
    <source>
        <dbReference type="SAM" id="MobiDB-lite"/>
    </source>
</evidence>
<organism evidence="3">
    <name type="scientific">Rhizochromulina marina</name>
    <dbReference type="NCBI Taxonomy" id="1034831"/>
    <lineage>
        <taxon>Eukaryota</taxon>
        <taxon>Sar</taxon>
        <taxon>Stramenopiles</taxon>
        <taxon>Ochrophyta</taxon>
        <taxon>Dictyochophyceae</taxon>
        <taxon>Rhizochromulinales</taxon>
        <taxon>Rhizochromulina</taxon>
    </lineage>
</organism>
<dbReference type="PANTHER" id="PTHR33724:SF1">
    <property type="entry name" value="INTRAFLAGELLAR TRANSPORT PROTEIN 43 HOMOLOG"/>
    <property type="match status" value="1"/>
</dbReference>
<name>A0A7S2SRC7_9STRA</name>
<dbReference type="GO" id="GO:0035721">
    <property type="term" value="P:intraciliary retrograde transport"/>
    <property type="evidence" value="ECO:0007669"/>
    <property type="project" value="TreeGrafter"/>
</dbReference>
<evidence type="ECO:0008006" key="4">
    <source>
        <dbReference type="Google" id="ProtNLM"/>
    </source>
</evidence>